<accession>A0A8H4P426</accession>
<evidence type="ECO:0000256" key="1">
    <source>
        <dbReference type="SAM" id="MobiDB-lite"/>
    </source>
</evidence>
<organism evidence="3 4">
    <name type="scientific">Fusarium austroafricanum</name>
    <dbReference type="NCBI Taxonomy" id="2364996"/>
    <lineage>
        <taxon>Eukaryota</taxon>
        <taxon>Fungi</taxon>
        <taxon>Dikarya</taxon>
        <taxon>Ascomycota</taxon>
        <taxon>Pezizomycotina</taxon>
        <taxon>Sordariomycetes</taxon>
        <taxon>Hypocreomycetidae</taxon>
        <taxon>Hypocreales</taxon>
        <taxon>Nectriaceae</taxon>
        <taxon>Fusarium</taxon>
        <taxon>Fusarium concolor species complex</taxon>
    </lineage>
</organism>
<reference evidence="3" key="1">
    <citation type="submission" date="2020-01" db="EMBL/GenBank/DDBJ databases">
        <title>Identification and distribution of gene clusters putatively required for synthesis of sphingolipid metabolism inhibitors in phylogenetically diverse species of the filamentous fungus Fusarium.</title>
        <authorList>
            <person name="Kim H.-S."/>
            <person name="Busman M."/>
            <person name="Brown D.W."/>
            <person name="Divon H."/>
            <person name="Uhlig S."/>
            <person name="Proctor R.H."/>
        </authorList>
    </citation>
    <scope>NUCLEOTIDE SEQUENCE</scope>
    <source>
        <strain evidence="3">NRRL 53441</strain>
    </source>
</reference>
<proteinExistence type="predicted"/>
<dbReference type="PANTHER" id="PTHR33112">
    <property type="entry name" value="DOMAIN PROTEIN, PUTATIVE-RELATED"/>
    <property type="match status" value="1"/>
</dbReference>
<comment type="caution">
    <text evidence="3">The sequence shown here is derived from an EMBL/GenBank/DDBJ whole genome shotgun (WGS) entry which is preliminary data.</text>
</comment>
<dbReference type="EMBL" id="JAADJG010000056">
    <property type="protein sequence ID" value="KAF4456498.1"/>
    <property type="molecule type" value="Genomic_DNA"/>
</dbReference>
<gene>
    <name evidence="3" type="ORF">F53441_1385</name>
</gene>
<feature type="region of interest" description="Disordered" evidence="1">
    <location>
        <begin position="659"/>
        <end position="694"/>
    </location>
</feature>
<dbReference type="OrthoDB" id="5125733at2759"/>
<sequence>MLTACQFNTIPHTNQSPVKEGAVLDGWGRVPVMTVSELRAASEDGCALGRLAMDEIWTWMEDGKWRPSNDDDDTSSEHGFALREILSTTSCYDECLVYFLCQAGKTGFHEIIFMGISNRERTIAMSGLGFSLIAHPDSTAAKYVKHYYIEEHAGSDDNFLRIADWLTTCLNNHPQCSRLSDIHASFVPTRLVELKTEGSSLSLRLRLMKQDGEKSDHAEAYVALSYCWGGDQPVKCMSATLEKMTAGMRLQALPKTLQDAVIVCSRLGFRYIWIDSLCIVQDDQEDKMTEIGQMPQVYGNAVLTIAATSAASVVDGFLWPRKLPSEAVRPIEIAVICPGVERSSVVLVKGVSNSWERGPEPLDRRGWTFQERLLSRRMLSFGAYQLDWICPTAVNDQQNTYIDGWGYGGASWMDQGLEGQLGPLLPRSNPGWAARLLHLMQTWNSVVASFTGRKLTVPEDRVFAISGVAERFAQAMQATYMAGLWMEFFPYCLLWSVEGEQRARPLSYQGPSWSWTSINSQVFVERLDPERPGNWTCELLNYERVLANDGALYGSLRPGTARLQVKAKVIAAHDVGWLPEGGGYTRKRNTSDKVATIFLDTDEDAAFYAQSRQVGIDVEIFLIWIASSHMLSYGLILRRSHQRDTFSRMGMWNYSHGRSEFSPGGRSSSSTGSVGDSGEQVDVAQSDGREIEGRRQDWPIGTDNLFEGAEYMIMEIV</sequence>
<name>A0A8H4P426_9HYPO</name>
<evidence type="ECO:0000259" key="2">
    <source>
        <dbReference type="Pfam" id="PF06985"/>
    </source>
</evidence>
<dbReference type="Pfam" id="PF06985">
    <property type="entry name" value="HET"/>
    <property type="match status" value="1"/>
</dbReference>
<dbReference type="InterPro" id="IPR010730">
    <property type="entry name" value="HET"/>
</dbReference>
<keyword evidence="4" id="KW-1185">Reference proteome</keyword>
<dbReference type="AlphaFoldDB" id="A0A8H4P426"/>
<protein>
    <submittedName>
        <fullName evidence="3">HET-domain-containing protein</fullName>
    </submittedName>
</protein>
<evidence type="ECO:0000313" key="3">
    <source>
        <dbReference type="EMBL" id="KAF4456498.1"/>
    </source>
</evidence>
<dbReference type="PANTHER" id="PTHR33112:SF16">
    <property type="entry name" value="HETEROKARYON INCOMPATIBILITY DOMAIN-CONTAINING PROTEIN"/>
    <property type="match status" value="1"/>
</dbReference>
<dbReference type="Proteomes" id="UP000605986">
    <property type="component" value="Unassembled WGS sequence"/>
</dbReference>
<evidence type="ECO:0000313" key="4">
    <source>
        <dbReference type="Proteomes" id="UP000605986"/>
    </source>
</evidence>
<feature type="compositionally biased region" description="Low complexity" evidence="1">
    <location>
        <begin position="660"/>
        <end position="678"/>
    </location>
</feature>
<feature type="domain" description="Heterokaryon incompatibility" evidence="2">
    <location>
        <begin position="221"/>
        <end position="371"/>
    </location>
</feature>